<keyword evidence="2" id="KW-1185">Reference proteome</keyword>
<evidence type="ECO:0008006" key="3">
    <source>
        <dbReference type="Google" id="ProtNLM"/>
    </source>
</evidence>
<reference evidence="1 2" key="1">
    <citation type="submission" date="2022-01" db="EMBL/GenBank/DDBJ databases">
        <authorList>
            <person name="Xiong W."/>
            <person name="Schranz E."/>
        </authorList>
    </citation>
    <scope>NUCLEOTIDE SEQUENCE [LARGE SCALE GENOMIC DNA]</scope>
</reference>
<proteinExistence type="predicted"/>
<evidence type="ECO:0000313" key="1">
    <source>
        <dbReference type="EMBL" id="CAH1453009.1"/>
    </source>
</evidence>
<sequence>MIPVRIQDHTGSITLTMFEQDVKKLLKISAKDLVAKTAKLGFCTNVYPSDINVLKDMKLAFIVSVSKYNVQRNTNQYTISRISDDEILIEELEKKGGNSQSFEHVTIDCESQDNIFIKIDDNVTLMNVFKSTATSPKKNLDATKGLKRALEDDFVLDVNDNMSSSKTTKVVGREAGQHKLVKVELEK</sequence>
<organism evidence="1 2">
    <name type="scientific">Lactuca virosa</name>
    <dbReference type="NCBI Taxonomy" id="75947"/>
    <lineage>
        <taxon>Eukaryota</taxon>
        <taxon>Viridiplantae</taxon>
        <taxon>Streptophyta</taxon>
        <taxon>Embryophyta</taxon>
        <taxon>Tracheophyta</taxon>
        <taxon>Spermatophyta</taxon>
        <taxon>Magnoliopsida</taxon>
        <taxon>eudicotyledons</taxon>
        <taxon>Gunneridae</taxon>
        <taxon>Pentapetalae</taxon>
        <taxon>asterids</taxon>
        <taxon>campanulids</taxon>
        <taxon>Asterales</taxon>
        <taxon>Asteraceae</taxon>
        <taxon>Cichorioideae</taxon>
        <taxon>Cichorieae</taxon>
        <taxon>Lactucinae</taxon>
        <taxon>Lactuca</taxon>
    </lineage>
</organism>
<accession>A0AAU9PS90</accession>
<dbReference type="Gene3D" id="2.40.50.140">
    <property type="entry name" value="Nucleic acid-binding proteins"/>
    <property type="match status" value="1"/>
</dbReference>
<evidence type="ECO:0000313" key="2">
    <source>
        <dbReference type="Proteomes" id="UP001157418"/>
    </source>
</evidence>
<protein>
    <recommendedName>
        <fullName evidence="3">Replication factor A C-terminal domain-containing protein</fullName>
    </recommendedName>
</protein>
<dbReference type="InterPro" id="IPR012340">
    <property type="entry name" value="NA-bd_OB-fold"/>
</dbReference>
<gene>
    <name evidence="1" type="ORF">LVIROSA_LOCUS38288</name>
</gene>
<dbReference type="AlphaFoldDB" id="A0AAU9PS90"/>
<dbReference type="EMBL" id="CAKMRJ010005745">
    <property type="protein sequence ID" value="CAH1453009.1"/>
    <property type="molecule type" value="Genomic_DNA"/>
</dbReference>
<comment type="caution">
    <text evidence="1">The sequence shown here is derived from an EMBL/GenBank/DDBJ whole genome shotgun (WGS) entry which is preliminary data.</text>
</comment>
<name>A0AAU9PS90_9ASTR</name>
<dbReference type="Proteomes" id="UP001157418">
    <property type="component" value="Unassembled WGS sequence"/>
</dbReference>